<dbReference type="Proteomes" id="UP001219525">
    <property type="component" value="Unassembled WGS sequence"/>
</dbReference>
<dbReference type="GO" id="GO:0004601">
    <property type="term" value="F:peroxidase activity"/>
    <property type="evidence" value="ECO:0007669"/>
    <property type="project" value="UniProtKB-KW"/>
</dbReference>
<evidence type="ECO:0000256" key="5">
    <source>
        <dbReference type="ARBA" id="ARBA00023002"/>
    </source>
</evidence>
<evidence type="ECO:0000256" key="7">
    <source>
        <dbReference type="ARBA" id="ARBA00025795"/>
    </source>
</evidence>
<keyword evidence="2" id="KW-0575">Peroxidase</keyword>
<dbReference type="PROSITE" id="PS51405">
    <property type="entry name" value="HEME_HALOPEROXIDASE"/>
    <property type="match status" value="1"/>
</dbReference>
<evidence type="ECO:0000259" key="8">
    <source>
        <dbReference type="PROSITE" id="PS51405"/>
    </source>
</evidence>
<comment type="cofactor">
    <cofactor evidence="1">
        <name>heme b</name>
        <dbReference type="ChEBI" id="CHEBI:60344"/>
    </cofactor>
</comment>
<dbReference type="AlphaFoldDB" id="A0AAD6UPI5"/>
<evidence type="ECO:0000256" key="1">
    <source>
        <dbReference type="ARBA" id="ARBA00001970"/>
    </source>
</evidence>
<dbReference type="EMBL" id="JARJCW010000130">
    <property type="protein sequence ID" value="KAJ7191656.1"/>
    <property type="molecule type" value="Genomic_DNA"/>
</dbReference>
<dbReference type="Gene3D" id="1.10.489.10">
    <property type="entry name" value="Chloroperoxidase-like"/>
    <property type="match status" value="1"/>
</dbReference>
<reference evidence="9" key="1">
    <citation type="submission" date="2023-03" db="EMBL/GenBank/DDBJ databases">
        <title>Massive genome expansion in bonnet fungi (Mycena s.s.) driven by repeated elements and novel gene families across ecological guilds.</title>
        <authorList>
            <consortium name="Lawrence Berkeley National Laboratory"/>
            <person name="Harder C.B."/>
            <person name="Miyauchi S."/>
            <person name="Viragh M."/>
            <person name="Kuo A."/>
            <person name="Thoen E."/>
            <person name="Andreopoulos B."/>
            <person name="Lu D."/>
            <person name="Skrede I."/>
            <person name="Drula E."/>
            <person name="Henrissat B."/>
            <person name="Morin E."/>
            <person name="Kohler A."/>
            <person name="Barry K."/>
            <person name="LaButti K."/>
            <person name="Morin E."/>
            <person name="Salamov A."/>
            <person name="Lipzen A."/>
            <person name="Mereny Z."/>
            <person name="Hegedus B."/>
            <person name="Baldrian P."/>
            <person name="Stursova M."/>
            <person name="Weitz H."/>
            <person name="Taylor A."/>
            <person name="Grigoriev I.V."/>
            <person name="Nagy L.G."/>
            <person name="Martin F."/>
            <person name="Kauserud H."/>
        </authorList>
    </citation>
    <scope>NUCLEOTIDE SEQUENCE</scope>
    <source>
        <strain evidence="9">9144</strain>
    </source>
</reference>
<name>A0AAD6UPI5_9AGAR</name>
<keyword evidence="6" id="KW-0408">Iron</keyword>
<protein>
    <submittedName>
        <fullName evidence="9">Chloroperoxidase</fullName>
    </submittedName>
</protein>
<gene>
    <name evidence="9" type="ORF">GGX14DRAFT_600176</name>
</gene>
<comment type="similarity">
    <text evidence="7">Belongs to the chloroperoxidase family.</text>
</comment>
<dbReference type="InterPro" id="IPR036851">
    <property type="entry name" value="Chloroperoxidase-like_sf"/>
</dbReference>
<proteinExistence type="inferred from homology"/>
<evidence type="ECO:0000313" key="9">
    <source>
        <dbReference type="EMBL" id="KAJ7191656.1"/>
    </source>
</evidence>
<keyword evidence="3" id="KW-0349">Heme</keyword>
<dbReference type="Pfam" id="PF01328">
    <property type="entry name" value="Peroxidase_2"/>
    <property type="match status" value="1"/>
</dbReference>
<evidence type="ECO:0000256" key="2">
    <source>
        <dbReference type="ARBA" id="ARBA00022559"/>
    </source>
</evidence>
<evidence type="ECO:0000256" key="6">
    <source>
        <dbReference type="ARBA" id="ARBA00023004"/>
    </source>
</evidence>
<dbReference type="PANTHER" id="PTHR33577">
    <property type="entry name" value="STERIGMATOCYSTIN BIOSYNTHESIS PEROXIDASE STCC-RELATED"/>
    <property type="match status" value="1"/>
</dbReference>
<organism evidence="9 10">
    <name type="scientific">Mycena pura</name>
    <dbReference type="NCBI Taxonomy" id="153505"/>
    <lineage>
        <taxon>Eukaryota</taxon>
        <taxon>Fungi</taxon>
        <taxon>Dikarya</taxon>
        <taxon>Basidiomycota</taxon>
        <taxon>Agaricomycotina</taxon>
        <taxon>Agaricomycetes</taxon>
        <taxon>Agaricomycetidae</taxon>
        <taxon>Agaricales</taxon>
        <taxon>Marasmiineae</taxon>
        <taxon>Mycenaceae</taxon>
        <taxon>Mycena</taxon>
    </lineage>
</organism>
<keyword evidence="5" id="KW-0560">Oxidoreductase</keyword>
<dbReference type="InterPro" id="IPR000028">
    <property type="entry name" value="Chloroperoxidase"/>
</dbReference>
<sequence length="239" mass="26391">MSSTSNDHSFLPAGPTDRRSPCPALNSLANHGYLPRHGTQITFTHLLQAVKTVYNLSLPLALLPTLAGFLTCAKLSVNPAEYRRWSWLPVSVAWTLDLADLSARGWAKLAHDASLVHPSGIPSHAPDPALLADLLATARAQPNQGLTFRELVAVHAARLRTLSPRHPLSTLHARIAAAECAIAWLVMRHPATGVVEVDTLAQWFGEERLPEEWQRPREPIALLQARRSTNEVQRIEKQY</sequence>
<keyword evidence="4" id="KW-0479">Metal-binding</keyword>
<dbReference type="GO" id="GO:0046872">
    <property type="term" value="F:metal ion binding"/>
    <property type="evidence" value="ECO:0007669"/>
    <property type="project" value="UniProtKB-KW"/>
</dbReference>
<evidence type="ECO:0000313" key="10">
    <source>
        <dbReference type="Proteomes" id="UP001219525"/>
    </source>
</evidence>
<dbReference type="PANTHER" id="PTHR33577:SF9">
    <property type="entry name" value="PEROXIDASE STCC"/>
    <property type="match status" value="1"/>
</dbReference>
<accession>A0AAD6UPI5</accession>
<evidence type="ECO:0000256" key="4">
    <source>
        <dbReference type="ARBA" id="ARBA00022723"/>
    </source>
</evidence>
<feature type="domain" description="Heme haloperoxidase family profile" evidence="8">
    <location>
        <begin position="6"/>
        <end position="227"/>
    </location>
</feature>
<dbReference type="SUPFAM" id="SSF47571">
    <property type="entry name" value="Cloroperoxidase"/>
    <property type="match status" value="1"/>
</dbReference>
<evidence type="ECO:0000256" key="3">
    <source>
        <dbReference type="ARBA" id="ARBA00022617"/>
    </source>
</evidence>
<keyword evidence="10" id="KW-1185">Reference proteome</keyword>
<comment type="caution">
    <text evidence="9">The sequence shown here is derived from an EMBL/GenBank/DDBJ whole genome shotgun (WGS) entry which is preliminary data.</text>
</comment>